<dbReference type="Pfam" id="PF00004">
    <property type="entry name" value="AAA"/>
    <property type="match status" value="1"/>
</dbReference>
<dbReference type="SUPFAM" id="SSF81923">
    <property type="entry name" value="Double Clp-N motif"/>
    <property type="match status" value="1"/>
</dbReference>
<keyword evidence="11" id="KW-1185">Reference proteome</keyword>
<dbReference type="Pfam" id="PF07724">
    <property type="entry name" value="AAA_2"/>
    <property type="match status" value="1"/>
</dbReference>
<sequence length="927" mass="101256">MSFDPKKATQKVNEVLGEAISLAKEDKHATLTPTHLAVVLFEEPHGLAKVATTKVGGEEVWRSAIRVLRKRLTKLPKIDPAPDSVSPGRELSKVLSAAAKLQKDRGDAFLGTDTLLTAVINATEVSEALGEAGVSKTQLESALAEVRQAAGGNPINSETADANFDALAKYGTDLTANAARADPVIGRDDEIRRVVRVLCRRTKNNPVLIGEPGVGKTAIVEGLAQRIVKNDVPETLQGVRLISLDMGSLVAGAKYRGEFEERLKAVLNEVAQQQGKVVLFIDELHLVLGAGKSGDGAMDAANLLKPMLARGELRCIGATTLAEYREHIEKDAAFERRFQQVLVKEPSVPDTIAILRGIKDRYETHHGVHITDRALVVAAELSDRYITTRFLPDKAIDLVDEACANMRVQLDSKPEQLDALERQRQRLQVEAAALAKEKDALSKARAKEVDKELAALEEALRPLQMKYTQEKARLEDLRKLGQKRDEILVNIQIAEQHGNLARIADLRYGALPEVEERIKQLRAAAPSDAMLSEEVGTEEIAVVVSRWTGIPVNRLKQTERDKLLCLRGELQKRVVGQDEAVAAVADAVLRSRAGLAARGRGSSFLFLGPTGVGKTELAKALAQLLFDDDKMMIRIDMGEYMEKHSVSRLIGAPPGYVGHEQGGQLTEAVRRRPYSVVLFDEVEKAHAEVFNVLLSILDDGRVTDSKGRTVNFANTVIIMTSNLGAEALLTAARDMQAHPGKAAAAAAGGKDPYKEARESVMGAVRRFFRPEFLNRLDDIVVFEPLRPEQLVGIARLMGRELAERLTPRNISLTFTEPALQFAVSQAYDPAYGARPLRRWMEQKVVTQLSRMVVGGDLPDNSNVEVGLAAGGHDFAYRVWPKPAAEAGGNGGGAATEALLKKARMYSVEHPDDEDSMDEDDDVGMMRD</sequence>
<dbReference type="GO" id="GO:0005737">
    <property type="term" value="C:cytoplasm"/>
    <property type="evidence" value="ECO:0007669"/>
    <property type="project" value="TreeGrafter"/>
</dbReference>
<dbReference type="InterPro" id="IPR003959">
    <property type="entry name" value="ATPase_AAA_core"/>
</dbReference>
<dbReference type="GO" id="GO:0005524">
    <property type="term" value="F:ATP binding"/>
    <property type="evidence" value="ECO:0007669"/>
    <property type="project" value="UniProtKB-KW"/>
</dbReference>
<feature type="coiled-coil region" evidence="7">
    <location>
        <begin position="410"/>
        <end position="466"/>
    </location>
</feature>
<evidence type="ECO:0000313" key="10">
    <source>
        <dbReference type="EMBL" id="KAG2432183.1"/>
    </source>
</evidence>
<dbReference type="EMBL" id="JAEHOC010000022">
    <property type="protein sequence ID" value="KAG2432183.1"/>
    <property type="molecule type" value="Genomic_DNA"/>
</dbReference>
<dbReference type="FunFam" id="3.40.50.300:FF:000025">
    <property type="entry name" value="ATP-dependent Clp protease subunit"/>
    <property type="match status" value="1"/>
</dbReference>
<dbReference type="PRINTS" id="PR00300">
    <property type="entry name" value="CLPPROTEASEA"/>
</dbReference>
<dbReference type="Pfam" id="PF10431">
    <property type="entry name" value="ClpB_D2-small"/>
    <property type="match status" value="1"/>
</dbReference>
<comment type="similarity">
    <text evidence="1">Belongs to the ClpA/ClpB family.</text>
</comment>
<dbReference type="PROSITE" id="PS51903">
    <property type="entry name" value="CLP_R"/>
    <property type="match status" value="1"/>
</dbReference>
<evidence type="ECO:0000313" key="11">
    <source>
        <dbReference type="Proteomes" id="UP000650467"/>
    </source>
</evidence>
<dbReference type="InterPro" id="IPR050130">
    <property type="entry name" value="ClpA_ClpB"/>
</dbReference>
<proteinExistence type="inferred from homology"/>
<organism evidence="10 11">
    <name type="scientific">Chlamydomonas incerta</name>
    <dbReference type="NCBI Taxonomy" id="51695"/>
    <lineage>
        <taxon>Eukaryota</taxon>
        <taxon>Viridiplantae</taxon>
        <taxon>Chlorophyta</taxon>
        <taxon>core chlorophytes</taxon>
        <taxon>Chlorophyceae</taxon>
        <taxon>CS clade</taxon>
        <taxon>Chlamydomonadales</taxon>
        <taxon>Chlamydomonadaceae</taxon>
        <taxon>Chlamydomonas</taxon>
    </lineage>
</organism>
<keyword evidence="3" id="KW-0547">Nucleotide-binding</keyword>
<evidence type="ECO:0000256" key="4">
    <source>
        <dbReference type="ARBA" id="ARBA00022840"/>
    </source>
</evidence>
<reference evidence="10" key="1">
    <citation type="journal article" date="2020" name="bioRxiv">
        <title>Comparative genomics of Chlamydomonas.</title>
        <authorList>
            <person name="Craig R.J."/>
            <person name="Hasan A.R."/>
            <person name="Ness R.W."/>
            <person name="Keightley P.D."/>
        </authorList>
    </citation>
    <scope>NUCLEOTIDE SEQUENCE</scope>
    <source>
        <strain evidence="10">SAG 7.73</strain>
    </source>
</reference>
<comment type="caution">
    <text evidence="10">The sequence shown here is derived from an EMBL/GenBank/DDBJ whole genome shotgun (WGS) entry which is preliminary data.</text>
</comment>
<dbReference type="FunFam" id="3.40.50.300:FF:000010">
    <property type="entry name" value="Chaperone clpB 1, putative"/>
    <property type="match status" value="1"/>
</dbReference>
<feature type="region of interest" description="Disordered" evidence="8">
    <location>
        <begin position="904"/>
        <end position="927"/>
    </location>
</feature>
<keyword evidence="7" id="KW-0175">Coiled coil</keyword>
<dbReference type="InterPro" id="IPR001270">
    <property type="entry name" value="ClpA/B"/>
</dbReference>
<dbReference type="InterPro" id="IPR003593">
    <property type="entry name" value="AAA+_ATPase"/>
</dbReference>
<dbReference type="Pfam" id="PF02861">
    <property type="entry name" value="Clp_N"/>
    <property type="match status" value="1"/>
</dbReference>
<accession>A0A835SY79</accession>
<dbReference type="SMART" id="SM00382">
    <property type="entry name" value="AAA"/>
    <property type="match status" value="2"/>
</dbReference>
<dbReference type="InterPro" id="IPR019489">
    <property type="entry name" value="Clp_ATPase_C"/>
</dbReference>
<evidence type="ECO:0000256" key="5">
    <source>
        <dbReference type="ARBA" id="ARBA00023186"/>
    </source>
</evidence>
<dbReference type="Gene3D" id="3.40.50.300">
    <property type="entry name" value="P-loop containing nucleotide triphosphate hydrolases"/>
    <property type="match status" value="3"/>
</dbReference>
<dbReference type="InterPro" id="IPR027417">
    <property type="entry name" value="P-loop_NTPase"/>
</dbReference>
<evidence type="ECO:0000256" key="1">
    <source>
        <dbReference type="ARBA" id="ARBA00008675"/>
    </source>
</evidence>
<evidence type="ECO:0000256" key="3">
    <source>
        <dbReference type="ARBA" id="ARBA00022741"/>
    </source>
</evidence>
<name>A0A835SY79_CHLIN</name>
<dbReference type="CDD" id="cd00009">
    <property type="entry name" value="AAA"/>
    <property type="match status" value="1"/>
</dbReference>
<dbReference type="GO" id="GO:0016887">
    <property type="term" value="F:ATP hydrolysis activity"/>
    <property type="evidence" value="ECO:0007669"/>
    <property type="project" value="InterPro"/>
</dbReference>
<evidence type="ECO:0000256" key="6">
    <source>
        <dbReference type="PROSITE-ProRule" id="PRU01251"/>
    </source>
</evidence>
<dbReference type="Gene3D" id="1.10.8.60">
    <property type="match status" value="1"/>
</dbReference>
<dbReference type="Gene3D" id="1.10.1780.10">
    <property type="entry name" value="Clp, N-terminal domain"/>
    <property type="match status" value="1"/>
</dbReference>
<dbReference type="PANTHER" id="PTHR11638:SF18">
    <property type="entry name" value="HEAT SHOCK PROTEIN 104"/>
    <property type="match status" value="1"/>
</dbReference>
<protein>
    <recommendedName>
        <fullName evidence="9">Clp R domain-containing protein</fullName>
    </recommendedName>
</protein>
<evidence type="ECO:0000256" key="8">
    <source>
        <dbReference type="SAM" id="MobiDB-lite"/>
    </source>
</evidence>
<dbReference type="CDD" id="cd19499">
    <property type="entry name" value="RecA-like_ClpB_Hsp104-like"/>
    <property type="match status" value="1"/>
</dbReference>
<feature type="compositionally biased region" description="Acidic residues" evidence="8">
    <location>
        <begin position="910"/>
        <end position="927"/>
    </location>
</feature>
<dbReference type="AlphaFoldDB" id="A0A835SY79"/>
<dbReference type="GO" id="GO:0034605">
    <property type="term" value="P:cellular response to heat"/>
    <property type="evidence" value="ECO:0007669"/>
    <property type="project" value="TreeGrafter"/>
</dbReference>
<dbReference type="SUPFAM" id="SSF52540">
    <property type="entry name" value="P-loop containing nucleoside triphosphate hydrolases"/>
    <property type="match status" value="2"/>
</dbReference>
<dbReference type="InterPro" id="IPR036628">
    <property type="entry name" value="Clp_N_dom_sf"/>
</dbReference>
<dbReference type="PROSITE" id="PS00870">
    <property type="entry name" value="CLPAB_1"/>
    <property type="match status" value="1"/>
</dbReference>
<dbReference type="InterPro" id="IPR041546">
    <property type="entry name" value="ClpA/ClpB_AAA_lid"/>
</dbReference>
<keyword evidence="2 6" id="KW-0677">Repeat</keyword>
<dbReference type="OrthoDB" id="47330at2759"/>
<dbReference type="SMART" id="SM01086">
    <property type="entry name" value="ClpB_D2-small"/>
    <property type="match status" value="1"/>
</dbReference>
<dbReference type="InterPro" id="IPR018368">
    <property type="entry name" value="ClpA/B_CS1"/>
</dbReference>
<dbReference type="FunFam" id="3.40.50.300:FF:000120">
    <property type="entry name" value="ATP-dependent chaperone ClpB"/>
    <property type="match status" value="1"/>
</dbReference>
<feature type="domain" description="Clp R" evidence="9">
    <location>
        <begin position="5"/>
        <end position="149"/>
    </location>
</feature>
<evidence type="ECO:0000256" key="7">
    <source>
        <dbReference type="SAM" id="Coils"/>
    </source>
</evidence>
<gene>
    <name evidence="10" type="ORF">HXX76_009103</name>
</gene>
<evidence type="ECO:0000259" key="9">
    <source>
        <dbReference type="PROSITE" id="PS51903"/>
    </source>
</evidence>
<dbReference type="Pfam" id="PF17871">
    <property type="entry name" value="AAA_lid_9"/>
    <property type="match status" value="1"/>
</dbReference>
<evidence type="ECO:0000256" key="2">
    <source>
        <dbReference type="ARBA" id="ARBA00022737"/>
    </source>
</evidence>
<keyword evidence="4" id="KW-0067">ATP-binding</keyword>
<dbReference type="Proteomes" id="UP000650467">
    <property type="component" value="Unassembled WGS sequence"/>
</dbReference>
<keyword evidence="5" id="KW-0143">Chaperone</keyword>
<dbReference type="InterPro" id="IPR004176">
    <property type="entry name" value="Clp_R_N"/>
</dbReference>
<dbReference type="PANTHER" id="PTHR11638">
    <property type="entry name" value="ATP-DEPENDENT CLP PROTEASE"/>
    <property type="match status" value="1"/>
</dbReference>